<keyword evidence="2" id="KW-0812">Transmembrane</keyword>
<feature type="transmembrane region" description="Helical" evidence="2">
    <location>
        <begin position="98"/>
        <end position="116"/>
    </location>
</feature>
<keyword evidence="2" id="KW-0472">Membrane</keyword>
<evidence type="ECO:0000313" key="3">
    <source>
        <dbReference type="EMBL" id="BAO32985.1"/>
    </source>
</evidence>
<accession>A0AAT9DTN6</accession>
<dbReference type="AlphaFoldDB" id="A0AAT9DTN6"/>
<dbReference type="EMBL" id="AP013063">
    <property type="protein sequence ID" value="BAO32985.1"/>
    <property type="molecule type" value="Genomic_DNA"/>
</dbReference>
<name>A0AAT9DTN6_SERMA</name>
<dbReference type="RefSeq" id="WP_041034124.1">
    <property type="nucleotide sequence ID" value="NZ_AP013063.1"/>
</dbReference>
<evidence type="ECO:0000256" key="2">
    <source>
        <dbReference type="SAM" id="Phobius"/>
    </source>
</evidence>
<organism evidence="3">
    <name type="scientific">Serratia marcescens SM39</name>
    <dbReference type="NCBI Taxonomy" id="1334564"/>
    <lineage>
        <taxon>Bacteria</taxon>
        <taxon>Pseudomonadati</taxon>
        <taxon>Pseudomonadota</taxon>
        <taxon>Gammaproteobacteria</taxon>
        <taxon>Enterobacterales</taxon>
        <taxon>Yersiniaceae</taxon>
        <taxon>Serratia</taxon>
    </lineage>
</organism>
<protein>
    <submittedName>
        <fullName evidence="3">Uncharacterized protein</fullName>
    </submittedName>
</protein>
<feature type="region of interest" description="Disordered" evidence="1">
    <location>
        <begin position="169"/>
        <end position="199"/>
    </location>
</feature>
<keyword evidence="2" id="KW-1133">Transmembrane helix</keyword>
<sequence length="199" mass="23020">MEIDVREINARPATEYRYRITVYKNAGAAAAYYLDFKKATLRMRQWLIGAYPTSEILDNAYAMELYDVKALEVRAEVARSLFDTYTRMAYTRYEREQLFINGIGLAIVTFVAQYQARLVFSVPLRPALARIYDSLLKKHARRVHYLYNQELIEDGLYVIEIPPVNGRIPPNPYEHEGTAPKRDASFPRRMGGTKAPRMA</sequence>
<dbReference type="KEGG" id="smar:SM39_0936"/>
<feature type="compositionally biased region" description="Basic and acidic residues" evidence="1">
    <location>
        <begin position="173"/>
        <end position="186"/>
    </location>
</feature>
<gene>
    <name evidence="3" type="ORF">SM39_0936</name>
</gene>
<reference evidence="3" key="1">
    <citation type="journal article" date="2014" name="Genome Biol. Evol.">
        <title>Genome evolution and plasticity of Serratia marcescens, an important multidrug-resistant nosocomial pathogen.</title>
        <authorList>
            <person name="Iguchi A."/>
            <person name="Nagaya Y."/>
            <person name="Pradel E."/>
            <person name="Ooka T."/>
            <person name="Ogura Y."/>
            <person name="Katsura K."/>
            <person name="Kurokawa K."/>
            <person name="Oshima K."/>
            <person name="Hattori M."/>
            <person name="Parkhill J."/>
            <person name="Sebaihia M."/>
            <person name="Coulthurst S.J."/>
            <person name="Gotoh N."/>
            <person name="Thomson N.R."/>
            <person name="Ewbank J.J."/>
            <person name="Hayashi T."/>
        </authorList>
    </citation>
    <scope>NUCLEOTIDE SEQUENCE</scope>
    <source>
        <strain evidence="3">SM39</strain>
    </source>
</reference>
<proteinExistence type="predicted"/>
<evidence type="ECO:0000256" key="1">
    <source>
        <dbReference type="SAM" id="MobiDB-lite"/>
    </source>
</evidence>